<dbReference type="Pfam" id="PF05753">
    <property type="entry name" value="TRAP_beta"/>
    <property type="match status" value="1"/>
</dbReference>
<keyword evidence="2" id="KW-1133">Transmembrane helix</keyword>
<keyword evidence="2" id="KW-0812">Transmembrane</keyword>
<keyword evidence="3" id="KW-0732">Signal</keyword>
<evidence type="ECO:0000256" key="2">
    <source>
        <dbReference type="SAM" id="Phobius"/>
    </source>
</evidence>
<feature type="region of interest" description="Disordered" evidence="1">
    <location>
        <begin position="35"/>
        <end position="90"/>
    </location>
</feature>
<organism evidence="4 5">
    <name type="scientific">Hominiventricola aquisgranensis</name>
    <dbReference type="NCBI Taxonomy" id="3133164"/>
    <lineage>
        <taxon>Bacteria</taxon>
        <taxon>Bacillati</taxon>
        <taxon>Bacillota</taxon>
        <taxon>Clostridia</taxon>
        <taxon>Lachnospirales</taxon>
        <taxon>Lachnospiraceae</taxon>
        <taxon>Hominiventricola</taxon>
    </lineage>
</organism>
<comment type="caution">
    <text evidence="4">The sequence shown here is derived from an EMBL/GenBank/DDBJ whole genome shotgun (WGS) entry which is preliminary data.</text>
</comment>
<dbReference type="RefSeq" id="WP_349144608.1">
    <property type="nucleotide sequence ID" value="NZ_JBBMFC010000018.1"/>
</dbReference>
<feature type="compositionally biased region" description="Low complexity" evidence="1">
    <location>
        <begin position="63"/>
        <end position="88"/>
    </location>
</feature>
<dbReference type="Proteomes" id="UP001470288">
    <property type="component" value="Unassembled WGS sequence"/>
</dbReference>
<feature type="compositionally biased region" description="Polar residues" evidence="1">
    <location>
        <begin position="53"/>
        <end position="62"/>
    </location>
</feature>
<feature type="chain" id="PRO_5046828633" evidence="3">
    <location>
        <begin position="34"/>
        <end position="671"/>
    </location>
</feature>
<gene>
    <name evidence="4" type="ORF">WMO62_10595</name>
</gene>
<evidence type="ECO:0000313" key="4">
    <source>
        <dbReference type="EMBL" id="MEQ2579270.1"/>
    </source>
</evidence>
<evidence type="ECO:0000256" key="1">
    <source>
        <dbReference type="SAM" id="MobiDB-lite"/>
    </source>
</evidence>
<reference evidence="4 5" key="1">
    <citation type="submission" date="2024-03" db="EMBL/GenBank/DDBJ databases">
        <title>Human intestinal bacterial collection.</title>
        <authorList>
            <person name="Pauvert C."/>
            <person name="Hitch T.C.A."/>
            <person name="Clavel T."/>
        </authorList>
    </citation>
    <scope>NUCLEOTIDE SEQUENCE [LARGE SCALE GENOMIC DNA]</scope>
    <source>
        <strain evidence="4 5">CLA-AA-H78B</strain>
    </source>
</reference>
<name>A0ABV1I266_9FIRM</name>
<feature type="signal peptide" evidence="3">
    <location>
        <begin position="1"/>
        <end position="33"/>
    </location>
</feature>
<sequence length="671" mass="71839">MKSPVIKRLLPLALALCLTCGSGLNVSATEASAAAQTEETQTTEENADGAVAQENTQTATRETTSTGTSGSTTTSGSTSTSGSSTDSTKVIVTPSNANALLLMDAGAQSPKAVPGQEVEVVLTLAVNREYLPSEKYVLRNITIQPDIPKESTKDNWPFDIIDASKVRHLDDMSYNSTAEVWYKFSVSQFAKEGVYPINFKVNATVWRQDSVNGTDITEDVAFTLNVFLTVTDNGDMSGVVSKIGPLNVAGRENTAISSPTGSPGETIVVSMPIVNKGGTLENVTVSPVVTGDLETFPFVAQDINYGRELGRMENGTRQQVDWIFTISPYATTGNKIITFRATYEENGVYGECTFTGYIYVKNGYTQNTAASLMVENYTMYINDNQVDNLEAGNEAVLKVTLKNNAAKNAVYKTVATLKLADSTSLILSPGYADAAYVRSIPAGQTAEIEYHISARASAAVGPSTATIGLTYEISEKDGAVAGSATSTIQIPIKQQMDLQIDTPVVYGTPVQDEPLAVSLNIVNLGRSRAYNVRVVGMDGISLQDSYFGGDILAAGTLNADFQVIPNKSGNYTGTIVVQYEDADGEQYTQSVDLPLDAADADAISTEALSTDVETNKKSGSHLWVWILILLILILAAVVGWYLLIYKKKQQTAEIEAEDGEAAEQSDGYEEE</sequence>
<feature type="transmembrane region" description="Helical" evidence="2">
    <location>
        <begin position="622"/>
        <end position="643"/>
    </location>
</feature>
<accession>A0ABV1I266</accession>
<evidence type="ECO:0000313" key="5">
    <source>
        <dbReference type="Proteomes" id="UP001470288"/>
    </source>
</evidence>
<keyword evidence="2" id="KW-0472">Membrane</keyword>
<dbReference type="EMBL" id="JBBMFC010000018">
    <property type="protein sequence ID" value="MEQ2579270.1"/>
    <property type="molecule type" value="Genomic_DNA"/>
</dbReference>
<protein>
    <submittedName>
        <fullName evidence="4">Uncharacterized protein</fullName>
    </submittedName>
</protein>
<proteinExistence type="predicted"/>
<keyword evidence="5" id="KW-1185">Reference proteome</keyword>
<evidence type="ECO:0000256" key="3">
    <source>
        <dbReference type="SAM" id="SignalP"/>
    </source>
</evidence>